<dbReference type="InterPro" id="IPR021858">
    <property type="entry name" value="Fun_TF"/>
</dbReference>
<protein>
    <recommendedName>
        <fullName evidence="7">Arginine metabolism regulation protein II</fullName>
    </recommendedName>
</protein>
<dbReference type="GO" id="GO:0003677">
    <property type="term" value="F:DNA binding"/>
    <property type="evidence" value="ECO:0007669"/>
    <property type="project" value="UniProtKB-KW"/>
</dbReference>
<evidence type="ECO:0000256" key="4">
    <source>
        <dbReference type="ARBA" id="ARBA00023242"/>
    </source>
</evidence>
<keyword evidence="3" id="KW-0804">Transcription</keyword>
<comment type="caution">
    <text evidence="5">The sequence shown here is derived from an EMBL/GenBank/DDBJ whole genome shotgun (WGS) entry which is preliminary data.</text>
</comment>
<evidence type="ECO:0000256" key="2">
    <source>
        <dbReference type="ARBA" id="ARBA00023125"/>
    </source>
</evidence>
<dbReference type="PANTHER" id="PTHR31069:SF32">
    <property type="entry name" value="ARGININE METABOLISM REGULATION PROTEIN II"/>
    <property type="match status" value="1"/>
</dbReference>
<accession>A0A507R4T4</accession>
<evidence type="ECO:0000313" key="5">
    <source>
        <dbReference type="EMBL" id="TQB75571.1"/>
    </source>
</evidence>
<gene>
    <name evidence="5" type="ORF">MPDQ_002536</name>
</gene>
<evidence type="ECO:0000256" key="3">
    <source>
        <dbReference type="ARBA" id="ARBA00023163"/>
    </source>
</evidence>
<keyword evidence="2" id="KW-0238">DNA-binding</keyword>
<evidence type="ECO:0000313" key="6">
    <source>
        <dbReference type="Proteomes" id="UP000319663"/>
    </source>
</evidence>
<reference evidence="5 6" key="1">
    <citation type="submission" date="2019-06" db="EMBL/GenBank/DDBJ databases">
        <title>Wine fermentation using esterase from Monascus purpureus.</title>
        <authorList>
            <person name="Geng C."/>
            <person name="Zhang Y."/>
        </authorList>
    </citation>
    <scope>NUCLEOTIDE SEQUENCE [LARGE SCALE GENOMIC DNA]</scope>
    <source>
        <strain evidence="5">HQ1</strain>
    </source>
</reference>
<keyword evidence="1" id="KW-0805">Transcription regulation</keyword>
<sequence length="616" mass="69025">MTTTAFSVPLAQYDIARYQLAQNAADLLSFTTESSVESILDELDQQADGIQYGQRLWNGPFHVFRYTNEMSPSIQLDSLSDVFASEFWDPLLPDVGHGLDDNSSLQLIETPGLLSLGDVELQAGSQTMDVLDPLSPPSPAVALETSSIPTPRIFSSSQDCPSDLVDFTMSTAQQLLDHYRHTLVPFFTPARVESQSPWEAVYIPSVFSTVGEIMLAGDSGNAKVSLLFAIFAISAFSLDGLSSSTDEPVCQDWHALGELYRGRATKRLKRSLQDLSVNQPKKEKYKDILMALLSMVTICVVSGKMKNAAHYLWDIEKIISLHGVKKVTRSSKVRMLHSIYLYLRVLTERTCIDDQPSRSDAIEESRGLPIYSSSSTQLSSWDQLLGPCSPPPSANGLDSYGILHHVPCKSAFEEIYSVPQSLFKLILETTQMAGEVDQLQSLGRSKTTDYDAFAAKIKDLESNICNWEYHTTRHNLGYPLSEQFPFHLVQAVQKALLIYFYRCVRDVNAAILQQYVQQTIYHLLEYDKQKERYGDQSSNTCWPGFIAGCEALEPRLREQIARWLERSGQSTGIRMYTVALEAVQKVWQARSSPGMQSAPWTQVLEKYSDLRVLVLS</sequence>
<dbReference type="Proteomes" id="UP000319663">
    <property type="component" value="Unassembled WGS sequence"/>
</dbReference>
<dbReference type="AlphaFoldDB" id="A0A507R4T4"/>
<dbReference type="STRING" id="5098.A0A507R4T4"/>
<keyword evidence="4" id="KW-0539">Nucleus</keyword>
<evidence type="ECO:0000256" key="1">
    <source>
        <dbReference type="ARBA" id="ARBA00023015"/>
    </source>
</evidence>
<dbReference type="InterPro" id="IPR050675">
    <property type="entry name" value="OAF3"/>
</dbReference>
<dbReference type="PANTHER" id="PTHR31069">
    <property type="entry name" value="OLEATE-ACTIVATED TRANSCRIPTION FACTOR 1-RELATED"/>
    <property type="match status" value="1"/>
</dbReference>
<dbReference type="Pfam" id="PF11951">
    <property type="entry name" value="Fungal_trans_2"/>
    <property type="match status" value="1"/>
</dbReference>
<dbReference type="EMBL" id="VIFY01000018">
    <property type="protein sequence ID" value="TQB75571.1"/>
    <property type="molecule type" value="Genomic_DNA"/>
</dbReference>
<evidence type="ECO:0008006" key="7">
    <source>
        <dbReference type="Google" id="ProtNLM"/>
    </source>
</evidence>
<name>A0A507R4T4_MONPU</name>
<organism evidence="5 6">
    <name type="scientific">Monascus purpureus</name>
    <name type="common">Red mold</name>
    <name type="synonym">Monascus anka</name>
    <dbReference type="NCBI Taxonomy" id="5098"/>
    <lineage>
        <taxon>Eukaryota</taxon>
        <taxon>Fungi</taxon>
        <taxon>Dikarya</taxon>
        <taxon>Ascomycota</taxon>
        <taxon>Pezizomycotina</taxon>
        <taxon>Eurotiomycetes</taxon>
        <taxon>Eurotiomycetidae</taxon>
        <taxon>Eurotiales</taxon>
        <taxon>Aspergillaceae</taxon>
        <taxon>Monascus</taxon>
    </lineage>
</organism>
<proteinExistence type="predicted"/>
<keyword evidence="6" id="KW-1185">Reference proteome</keyword>